<evidence type="ECO:0000256" key="4">
    <source>
        <dbReference type="ARBA" id="ARBA00022777"/>
    </source>
</evidence>
<dbReference type="SUPFAM" id="SSF111331">
    <property type="entry name" value="NAD kinase/diacylglycerol kinase-like"/>
    <property type="match status" value="1"/>
</dbReference>
<dbReference type="InterPro" id="IPR001206">
    <property type="entry name" value="Diacylglycerol_kinase_cat_dom"/>
</dbReference>
<dbReference type="GO" id="GO:0005524">
    <property type="term" value="F:ATP binding"/>
    <property type="evidence" value="ECO:0007669"/>
    <property type="project" value="UniProtKB-KW"/>
</dbReference>
<comment type="catalytic activity">
    <reaction evidence="6">
        <text>a 1,2-diacyl-sn-glycerol + ATP = a 1,2-diacyl-sn-glycero-3-phosphate + ADP + H(+)</text>
        <dbReference type="Rhea" id="RHEA:10272"/>
        <dbReference type="ChEBI" id="CHEBI:15378"/>
        <dbReference type="ChEBI" id="CHEBI:17815"/>
        <dbReference type="ChEBI" id="CHEBI:30616"/>
        <dbReference type="ChEBI" id="CHEBI:58608"/>
        <dbReference type="ChEBI" id="CHEBI:456216"/>
        <dbReference type="EC" id="2.7.1.107"/>
    </reaction>
</comment>
<accession>A0ABD3NYZ2</accession>
<dbReference type="Proteomes" id="UP001530315">
    <property type="component" value="Unassembled WGS sequence"/>
</dbReference>
<dbReference type="EMBL" id="JALLAZ020001113">
    <property type="protein sequence ID" value="KAL3780438.1"/>
    <property type="molecule type" value="Genomic_DNA"/>
</dbReference>
<evidence type="ECO:0000313" key="9">
    <source>
        <dbReference type="Proteomes" id="UP001530315"/>
    </source>
</evidence>
<dbReference type="InterPro" id="IPR037607">
    <property type="entry name" value="DGK"/>
</dbReference>
<reference evidence="8 9" key="1">
    <citation type="submission" date="2024-10" db="EMBL/GenBank/DDBJ databases">
        <title>Updated reference genomes for cyclostephanoid diatoms.</title>
        <authorList>
            <person name="Roberts W.R."/>
            <person name="Alverson A.J."/>
        </authorList>
    </citation>
    <scope>NUCLEOTIDE SEQUENCE [LARGE SCALE GENOMIC DNA]</scope>
    <source>
        <strain evidence="8 9">AJA276-08</strain>
    </source>
</reference>
<dbReference type="AlphaFoldDB" id="A0ABD3NYZ2"/>
<sequence>MPQTFAVNESFRYRSAILDQNELLGSSASMGAGAGVSFCSTDGFRLNRRDSMKLLNQAASTKELTNDLKYRHYSDSVKGVALSATSTTDVDDGLERHRDRDTEIAISAKTISNHQRNAGKYTIIAFVNSSSGGGMGNTLLACLQAHLGPSFVIDLYSCRPGSMPEDTLRKYAHDPMVRVLACGGDGTCGWILSSLDKVWSSVLREGQESDQRHLHLSKYKDHLPLAIMPLGTGNDLSRQFGWGGKFKPHMKGRSMISSVERSKLTHLDTWRCIIMPMQNLDDEEKQLIPKILLENQAHGHIEEGDSPGYSLVKQGAVELLRTFLEADVSNEVSKSSRRKNTYSEPSTQIFDGSFCNYFSLGFDATIAYLFHHERETHPEKFTSSLRNKIIYLQKSPYALRSPKLRKRVKVLVNNEEGQLVELKVPKKCRAIVDGEPWLQGEGVINVKFHVRKAILEKVNNKTSCGCIGTGIEDTVIN</sequence>
<evidence type="ECO:0000256" key="5">
    <source>
        <dbReference type="ARBA" id="ARBA00022840"/>
    </source>
</evidence>
<proteinExistence type="inferred from homology"/>
<dbReference type="InterPro" id="IPR017438">
    <property type="entry name" value="ATP-NAD_kinase_N"/>
</dbReference>
<keyword evidence="3 6" id="KW-0547">Nucleotide-binding</keyword>
<keyword evidence="2 6" id="KW-0808">Transferase</keyword>
<name>A0ABD3NYZ2_9STRA</name>
<dbReference type="Gene3D" id="3.40.50.10330">
    <property type="entry name" value="Probable inorganic polyphosphate/atp-NAD kinase, domain 1"/>
    <property type="match status" value="1"/>
</dbReference>
<comment type="similarity">
    <text evidence="1 6">Belongs to the eukaryotic diacylglycerol kinase family.</text>
</comment>
<dbReference type="InterPro" id="IPR016064">
    <property type="entry name" value="NAD/diacylglycerol_kinase_sf"/>
</dbReference>
<organism evidence="8 9">
    <name type="scientific">Stephanodiscus triporus</name>
    <dbReference type="NCBI Taxonomy" id="2934178"/>
    <lineage>
        <taxon>Eukaryota</taxon>
        <taxon>Sar</taxon>
        <taxon>Stramenopiles</taxon>
        <taxon>Ochrophyta</taxon>
        <taxon>Bacillariophyta</taxon>
        <taxon>Coscinodiscophyceae</taxon>
        <taxon>Thalassiosirophycidae</taxon>
        <taxon>Stephanodiscales</taxon>
        <taxon>Stephanodiscaceae</taxon>
        <taxon>Stephanodiscus</taxon>
    </lineage>
</organism>
<keyword evidence="5 6" id="KW-0067">ATP-binding</keyword>
<keyword evidence="4 6" id="KW-0418">Kinase</keyword>
<keyword evidence="9" id="KW-1185">Reference proteome</keyword>
<dbReference type="Pfam" id="PF00609">
    <property type="entry name" value="DAGK_acc"/>
    <property type="match status" value="1"/>
</dbReference>
<evidence type="ECO:0000313" key="8">
    <source>
        <dbReference type="EMBL" id="KAL3780438.1"/>
    </source>
</evidence>
<dbReference type="Pfam" id="PF00781">
    <property type="entry name" value="DAGK_cat"/>
    <property type="match status" value="1"/>
</dbReference>
<dbReference type="PROSITE" id="PS50146">
    <property type="entry name" value="DAGK"/>
    <property type="match status" value="1"/>
</dbReference>
<feature type="domain" description="DAGKc" evidence="7">
    <location>
        <begin position="118"/>
        <end position="276"/>
    </location>
</feature>
<evidence type="ECO:0000256" key="3">
    <source>
        <dbReference type="ARBA" id="ARBA00022741"/>
    </source>
</evidence>
<dbReference type="GO" id="GO:0004143">
    <property type="term" value="F:ATP-dependent diacylglycerol kinase activity"/>
    <property type="evidence" value="ECO:0007669"/>
    <property type="project" value="UniProtKB-EC"/>
</dbReference>
<dbReference type="PANTHER" id="PTHR11255">
    <property type="entry name" value="DIACYLGLYCEROL KINASE"/>
    <property type="match status" value="1"/>
</dbReference>
<evidence type="ECO:0000256" key="1">
    <source>
        <dbReference type="ARBA" id="ARBA00009280"/>
    </source>
</evidence>
<dbReference type="SMART" id="SM00045">
    <property type="entry name" value="DAGKa"/>
    <property type="match status" value="1"/>
</dbReference>
<comment type="caution">
    <text evidence="8">The sequence shown here is derived from an EMBL/GenBank/DDBJ whole genome shotgun (WGS) entry which is preliminary data.</text>
</comment>
<evidence type="ECO:0000256" key="6">
    <source>
        <dbReference type="RuleBase" id="RU361128"/>
    </source>
</evidence>
<gene>
    <name evidence="8" type="ORF">ACHAW5_003614</name>
</gene>
<evidence type="ECO:0000259" key="7">
    <source>
        <dbReference type="PROSITE" id="PS50146"/>
    </source>
</evidence>
<dbReference type="SMART" id="SM00046">
    <property type="entry name" value="DAGKc"/>
    <property type="match status" value="1"/>
</dbReference>
<dbReference type="PANTHER" id="PTHR11255:SF80">
    <property type="entry name" value="EYE-SPECIFIC DIACYLGLYCEROL KINASE"/>
    <property type="match status" value="1"/>
</dbReference>
<evidence type="ECO:0000256" key="2">
    <source>
        <dbReference type="ARBA" id="ARBA00022679"/>
    </source>
</evidence>
<protein>
    <recommendedName>
        <fullName evidence="6">Diacylglycerol kinase</fullName>
        <shortName evidence="6">DAG kinase</shortName>
        <ecNumber evidence="6">2.7.1.107</ecNumber>
    </recommendedName>
</protein>
<dbReference type="InterPro" id="IPR000756">
    <property type="entry name" value="Diacylglycerol_kin_accessory"/>
</dbReference>
<dbReference type="EC" id="2.7.1.107" evidence="6"/>